<dbReference type="InterPro" id="IPR017452">
    <property type="entry name" value="GPCR_Rhodpsn_7TM"/>
</dbReference>
<name>A0A0D2G6I3_9EURO</name>
<organism evidence="8 9">
    <name type="scientific">Phialophora macrospora</name>
    <dbReference type="NCBI Taxonomy" id="1851006"/>
    <lineage>
        <taxon>Eukaryota</taxon>
        <taxon>Fungi</taxon>
        <taxon>Dikarya</taxon>
        <taxon>Ascomycota</taxon>
        <taxon>Pezizomycotina</taxon>
        <taxon>Eurotiomycetes</taxon>
        <taxon>Chaetothyriomycetidae</taxon>
        <taxon>Chaetothyriales</taxon>
        <taxon>Herpotrichiellaceae</taxon>
        <taxon>Phialophora</taxon>
    </lineage>
</organism>
<evidence type="ECO:0000256" key="4">
    <source>
        <dbReference type="ARBA" id="ARBA00023136"/>
    </source>
</evidence>
<feature type="transmembrane region" description="Helical" evidence="6">
    <location>
        <begin position="20"/>
        <end position="45"/>
    </location>
</feature>
<comment type="subcellular location">
    <subcellularLocation>
        <location evidence="1">Membrane</location>
        <topology evidence="1">Multi-pass membrane protein</topology>
    </subcellularLocation>
</comment>
<keyword evidence="9" id="KW-1185">Reference proteome</keyword>
<feature type="region of interest" description="Disordered" evidence="5">
    <location>
        <begin position="329"/>
        <end position="370"/>
    </location>
</feature>
<dbReference type="EMBL" id="KN846959">
    <property type="protein sequence ID" value="KIW67554.1"/>
    <property type="molecule type" value="Genomic_DNA"/>
</dbReference>
<dbReference type="PANTHER" id="PTHR23112:SF37">
    <property type="entry name" value="G PROTEIN-COUPLED RECEPTOR GPR1"/>
    <property type="match status" value="1"/>
</dbReference>
<dbReference type="InterPro" id="IPR000276">
    <property type="entry name" value="GPCR_Rhodpsn"/>
</dbReference>
<dbReference type="SUPFAM" id="SSF81321">
    <property type="entry name" value="Family A G protein-coupled receptor-like"/>
    <property type="match status" value="1"/>
</dbReference>
<dbReference type="AlphaFoldDB" id="A0A0D2G6I3"/>
<dbReference type="PANTHER" id="PTHR23112">
    <property type="entry name" value="G PROTEIN-COUPLED RECEPTOR 157-RELATED"/>
    <property type="match status" value="1"/>
</dbReference>
<evidence type="ECO:0000256" key="2">
    <source>
        <dbReference type="ARBA" id="ARBA00022692"/>
    </source>
</evidence>
<evidence type="ECO:0000256" key="6">
    <source>
        <dbReference type="SAM" id="Phobius"/>
    </source>
</evidence>
<gene>
    <name evidence="8" type="ORF">PV04_06798</name>
</gene>
<feature type="transmembrane region" description="Helical" evidence="6">
    <location>
        <begin position="190"/>
        <end position="211"/>
    </location>
</feature>
<keyword evidence="3 6" id="KW-1133">Transmembrane helix</keyword>
<evidence type="ECO:0000259" key="7">
    <source>
        <dbReference type="PROSITE" id="PS50262"/>
    </source>
</evidence>
<feature type="transmembrane region" description="Helical" evidence="6">
    <location>
        <begin position="65"/>
        <end position="86"/>
    </location>
</feature>
<dbReference type="Proteomes" id="UP000054266">
    <property type="component" value="Unassembled WGS sequence"/>
</dbReference>
<feature type="domain" description="G-protein coupled receptors family 1 profile" evidence="7">
    <location>
        <begin position="36"/>
        <end position="255"/>
    </location>
</feature>
<feature type="transmembrane region" description="Helical" evidence="6">
    <location>
        <begin position="240"/>
        <end position="258"/>
    </location>
</feature>
<dbReference type="GO" id="GO:0004930">
    <property type="term" value="F:G protein-coupled receptor activity"/>
    <property type="evidence" value="ECO:0007669"/>
    <property type="project" value="InterPro"/>
</dbReference>
<keyword evidence="4 6" id="KW-0472">Membrane</keyword>
<feature type="transmembrane region" description="Helical" evidence="6">
    <location>
        <begin position="106"/>
        <end position="129"/>
    </location>
</feature>
<sequence>MVANSSVSLDTTLDPLPPVLRHGLVAVAFFGILSLISSVALFTFLTYRLCVWYHRGQLRDGANQFLLLIYNLVLADIQQAMAFALTSVYLSQDKIQVGTRTCWANGWFVSTGDLASGVFIFAIALHTYFAVVRGHRVGNKLFYGGIACSWIFVYLLAIVGVGLDPKLYKRAGAWCWIDRKYDKERLWLHYFWIFICMFGTVVTYILIFLSIRAKARTRSHSDFPNDDGSDPAALKRAAKYMIIYPVVYVVCTLPLAGGRMASMTGMIVPYWWFCLAGASITSCGWLDVLLYAVTRHVLIFSRAPPPPQDLGLDTFGWKDVGDNFWGTRTTVTGPLGDPNTRRRDRRDFLGRRTPRPISRQSDEAHFAGQPEGIITAKTTIEVRSGPIINYADSDISAIEMEDKSDRTHSHSHSHNE</sequence>
<feature type="compositionally biased region" description="Basic and acidic residues" evidence="5">
    <location>
        <begin position="339"/>
        <end position="350"/>
    </location>
</feature>
<dbReference type="STRING" id="5601.A0A0D2G6I3"/>
<evidence type="ECO:0000256" key="5">
    <source>
        <dbReference type="SAM" id="MobiDB-lite"/>
    </source>
</evidence>
<protein>
    <recommendedName>
        <fullName evidence="7">G-protein coupled receptors family 1 profile domain-containing protein</fullName>
    </recommendedName>
</protein>
<evidence type="ECO:0000256" key="1">
    <source>
        <dbReference type="ARBA" id="ARBA00004141"/>
    </source>
</evidence>
<evidence type="ECO:0000256" key="3">
    <source>
        <dbReference type="ARBA" id="ARBA00022989"/>
    </source>
</evidence>
<proteinExistence type="predicted"/>
<dbReference type="CDD" id="cd00637">
    <property type="entry name" value="7tm_classA_rhodopsin-like"/>
    <property type="match status" value="1"/>
</dbReference>
<dbReference type="Gene3D" id="1.20.1070.10">
    <property type="entry name" value="Rhodopsin 7-helix transmembrane proteins"/>
    <property type="match status" value="1"/>
</dbReference>
<dbReference type="HOGENOM" id="CLU_027149_3_2_1"/>
<accession>A0A0D2G6I3</accession>
<evidence type="ECO:0000313" key="9">
    <source>
        <dbReference type="Proteomes" id="UP000054266"/>
    </source>
</evidence>
<dbReference type="GO" id="GO:0005886">
    <property type="term" value="C:plasma membrane"/>
    <property type="evidence" value="ECO:0007669"/>
    <property type="project" value="TreeGrafter"/>
</dbReference>
<reference evidence="8 9" key="1">
    <citation type="submission" date="2015-01" db="EMBL/GenBank/DDBJ databases">
        <title>The Genome Sequence of Capronia semiimmersa CBS27337.</title>
        <authorList>
            <consortium name="The Broad Institute Genomics Platform"/>
            <person name="Cuomo C."/>
            <person name="de Hoog S."/>
            <person name="Gorbushina A."/>
            <person name="Stielow B."/>
            <person name="Teixiera M."/>
            <person name="Abouelleil A."/>
            <person name="Chapman S.B."/>
            <person name="Priest M."/>
            <person name="Young S.K."/>
            <person name="Wortman J."/>
            <person name="Nusbaum C."/>
            <person name="Birren B."/>
        </authorList>
    </citation>
    <scope>NUCLEOTIDE SEQUENCE [LARGE SCALE GENOMIC DNA]</scope>
    <source>
        <strain evidence="8 9">CBS 27337</strain>
    </source>
</reference>
<dbReference type="GO" id="GO:0007189">
    <property type="term" value="P:adenylate cyclase-activating G protein-coupled receptor signaling pathway"/>
    <property type="evidence" value="ECO:0007669"/>
    <property type="project" value="TreeGrafter"/>
</dbReference>
<dbReference type="Pfam" id="PF00001">
    <property type="entry name" value="7tm_1"/>
    <property type="match status" value="1"/>
</dbReference>
<dbReference type="PROSITE" id="PS50262">
    <property type="entry name" value="G_PROTEIN_RECEP_F1_2"/>
    <property type="match status" value="1"/>
</dbReference>
<evidence type="ECO:0000313" key="8">
    <source>
        <dbReference type="EMBL" id="KIW67554.1"/>
    </source>
</evidence>
<feature type="transmembrane region" description="Helical" evidence="6">
    <location>
        <begin position="141"/>
        <end position="163"/>
    </location>
</feature>
<keyword evidence="2 6" id="KW-0812">Transmembrane</keyword>
<feature type="transmembrane region" description="Helical" evidence="6">
    <location>
        <begin position="270"/>
        <end position="293"/>
    </location>
</feature>